<keyword evidence="4" id="KW-0862">Zinc</keyword>
<dbReference type="InterPro" id="IPR013087">
    <property type="entry name" value="Znf_C2H2_type"/>
</dbReference>
<evidence type="ECO:0000256" key="2">
    <source>
        <dbReference type="ARBA" id="ARBA00022737"/>
    </source>
</evidence>
<dbReference type="PROSITE" id="PS50157">
    <property type="entry name" value="ZINC_FINGER_C2H2_2"/>
    <property type="match status" value="3"/>
</dbReference>
<evidence type="ECO:0000256" key="4">
    <source>
        <dbReference type="ARBA" id="ARBA00022833"/>
    </source>
</evidence>
<dbReference type="InterPro" id="IPR050527">
    <property type="entry name" value="Snail/Krueppel_Znf"/>
</dbReference>
<protein>
    <submittedName>
        <fullName evidence="10">C2H2-type domain-containing protein</fullName>
    </submittedName>
</protein>
<reference evidence="10" key="1">
    <citation type="submission" date="2022-11" db="UniProtKB">
        <authorList>
            <consortium name="WormBaseParasite"/>
        </authorList>
    </citation>
    <scope>IDENTIFICATION</scope>
</reference>
<dbReference type="Gene3D" id="3.30.160.60">
    <property type="entry name" value="Classic Zinc Finger"/>
    <property type="match status" value="1"/>
</dbReference>
<feature type="domain" description="C2H2-type" evidence="8">
    <location>
        <begin position="122"/>
        <end position="150"/>
    </location>
</feature>
<feature type="domain" description="C2H2-type" evidence="8">
    <location>
        <begin position="192"/>
        <end position="220"/>
    </location>
</feature>
<feature type="region of interest" description="Disordered" evidence="7">
    <location>
        <begin position="238"/>
        <end position="292"/>
    </location>
</feature>
<feature type="compositionally biased region" description="Acidic residues" evidence="7">
    <location>
        <begin position="314"/>
        <end position="328"/>
    </location>
</feature>
<dbReference type="SMART" id="SM00355">
    <property type="entry name" value="ZnF_C2H2"/>
    <property type="match status" value="3"/>
</dbReference>
<evidence type="ECO:0000313" key="9">
    <source>
        <dbReference type="Proteomes" id="UP000887577"/>
    </source>
</evidence>
<feature type="region of interest" description="Disordered" evidence="7">
    <location>
        <begin position="69"/>
        <end position="114"/>
    </location>
</feature>
<keyword evidence="9" id="KW-1185">Reference proteome</keyword>
<keyword evidence="3 6" id="KW-0863">Zinc-finger</keyword>
<evidence type="ECO:0000256" key="7">
    <source>
        <dbReference type="SAM" id="MobiDB-lite"/>
    </source>
</evidence>
<dbReference type="GO" id="GO:0000978">
    <property type="term" value="F:RNA polymerase II cis-regulatory region sequence-specific DNA binding"/>
    <property type="evidence" value="ECO:0007669"/>
    <property type="project" value="TreeGrafter"/>
</dbReference>
<evidence type="ECO:0000256" key="3">
    <source>
        <dbReference type="ARBA" id="ARBA00022771"/>
    </source>
</evidence>
<evidence type="ECO:0000256" key="1">
    <source>
        <dbReference type="ARBA" id="ARBA00022723"/>
    </source>
</evidence>
<keyword evidence="5" id="KW-0539">Nucleus</keyword>
<proteinExistence type="predicted"/>
<evidence type="ECO:0000313" key="10">
    <source>
        <dbReference type="WBParaSite" id="PSU_v2.g18127.t1"/>
    </source>
</evidence>
<dbReference type="PANTHER" id="PTHR24388">
    <property type="entry name" value="ZINC FINGER PROTEIN"/>
    <property type="match status" value="1"/>
</dbReference>
<dbReference type="AlphaFoldDB" id="A0A914YD25"/>
<dbReference type="GO" id="GO:0008270">
    <property type="term" value="F:zinc ion binding"/>
    <property type="evidence" value="ECO:0007669"/>
    <property type="project" value="UniProtKB-KW"/>
</dbReference>
<feature type="compositionally biased region" description="Polar residues" evidence="7">
    <location>
        <begin position="96"/>
        <end position="105"/>
    </location>
</feature>
<dbReference type="InterPro" id="IPR036236">
    <property type="entry name" value="Znf_C2H2_sf"/>
</dbReference>
<feature type="region of interest" description="Disordered" evidence="7">
    <location>
        <begin position="307"/>
        <end position="336"/>
    </location>
</feature>
<dbReference type="GO" id="GO:0000981">
    <property type="term" value="F:DNA-binding transcription factor activity, RNA polymerase II-specific"/>
    <property type="evidence" value="ECO:0007669"/>
    <property type="project" value="TreeGrafter"/>
</dbReference>
<organism evidence="9 10">
    <name type="scientific">Panagrolaimus superbus</name>
    <dbReference type="NCBI Taxonomy" id="310955"/>
    <lineage>
        <taxon>Eukaryota</taxon>
        <taxon>Metazoa</taxon>
        <taxon>Ecdysozoa</taxon>
        <taxon>Nematoda</taxon>
        <taxon>Chromadorea</taxon>
        <taxon>Rhabditida</taxon>
        <taxon>Tylenchina</taxon>
        <taxon>Panagrolaimomorpha</taxon>
        <taxon>Panagrolaimoidea</taxon>
        <taxon>Panagrolaimidae</taxon>
        <taxon>Panagrolaimus</taxon>
    </lineage>
</organism>
<dbReference type="SUPFAM" id="SSF57667">
    <property type="entry name" value="beta-beta-alpha zinc fingers"/>
    <property type="match status" value="1"/>
</dbReference>
<feature type="domain" description="C2H2-type" evidence="8">
    <location>
        <begin position="165"/>
        <end position="192"/>
    </location>
</feature>
<evidence type="ECO:0000256" key="6">
    <source>
        <dbReference type="PROSITE-ProRule" id="PRU00042"/>
    </source>
</evidence>
<name>A0A914YD25_9BILA</name>
<keyword evidence="1" id="KW-0479">Metal-binding</keyword>
<dbReference type="PROSITE" id="PS00028">
    <property type="entry name" value="ZINC_FINGER_C2H2_1"/>
    <property type="match status" value="3"/>
</dbReference>
<evidence type="ECO:0000256" key="5">
    <source>
        <dbReference type="ARBA" id="ARBA00023242"/>
    </source>
</evidence>
<dbReference type="WBParaSite" id="PSU_v2.g18127.t1">
    <property type="protein sequence ID" value="PSU_v2.g18127.t1"/>
    <property type="gene ID" value="PSU_v2.g18127"/>
</dbReference>
<evidence type="ECO:0000259" key="8">
    <source>
        <dbReference type="PROSITE" id="PS50157"/>
    </source>
</evidence>
<dbReference type="Pfam" id="PF00096">
    <property type="entry name" value="zf-C2H2"/>
    <property type="match status" value="2"/>
</dbReference>
<keyword evidence="2" id="KW-0677">Repeat</keyword>
<accession>A0A914YD25</accession>
<feature type="compositionally biased region" description="Basic and acidic residues" evidence="7">
    <location>
        <begin position="252"/>
        <end position="271"/>
    </location>
</feature>
<dbReference type="Proteomes" id="UP000887577">
    <property type="component" value="Unplaced"/>
</dbReference>
<sequence>MGSESLTNRASLLMDDFDHLKDFFGSNVSRFQSSFEDKFADVIPKALQELHKGPKDVAEADKILESLKAKHEADQQAGKLKKKSAKSREYRDRISPYSTASSTPALTPPMDSLESHDEVDSRTCFICSRVLASKSSLFRHVRRKHPNAEDYTRAVMVSSKTNLPYNCAICSKGFNDLRLLSQHQKRHQPKSLQCPHCNRRYAFKNEMRKHLHRVHKIEYCEIPDDLAEYAHLTEDGEKYKDSHAGRPFKTGESVHEEAKADDDSVFDKNEIDSGAGSKDGISEDVHYEDEDVDDLLLQQLSGSYEVQKNKDESVVSEEENDSDEDVDDLILQQLNS</sequence>
<dbReference type="PANTHER" id="PTHR24388:SF38">
    <property type="entry name" value="PROTEIN SNAIL"/>
    <property type="match status" value="1"/>
</dbReference>